<keyword evidence="5" id="KW-1185">Reference proteome</keyword>
<evidence type="ECO:0000256" key="2">
    <source>
        <dbReference type="ARBA" id="ARBA00023002"/>
    </source>
</evidence>
<accession>A0A7T0BRB3</accession>
<reference evidence="4 5" key="1">
    <citation type="journal article" date="2020" name="Sci. Rep.">
        <title>Morphology, ultrastructure, genomics, and phylogeny of Euplotes vanleeuwenhoeki sp. nov. and its ultra-reduced endosymbiont Candidatus Pinguicoccus supinus sp. nov.</title>
        <authorList>
            <person name="Serra V."/>
            <person name="Gammuto L."/>
            <person name="Nitla V."/>
            <person name="Castelli M."/>
            <person name="Lanzoni O."/>
            <person name="Sassera D."/>
            <person name="Bandi C."/>
            <person name="Sandeep B.V."/>
            <person name="Verni F."/>
            <person name="Modeo L."/>
            <person name="Petroni G."/>
        </authorList>
    </citation>
    <scope>NUCLEOTIDE SEQUENCE [LARGE SCALE GENOMIC DNA]</scope>
    <source>
        <strain evidence="4 5">KKR18_Esm</strain>
    </source>
</reference>
<dbReference type="InterPro" id="IPR036188">
    <property type="entry name" value="FAD/NAD-bd_sf"/>
</dbReference>
<dbReference type="InterPro" id="IPR050097">
    <property type="entry name" value="Ferredoxin-NADP_redctase_2"/>
</dbReference>
<dbReference type="PRINTS" id="PR00469">
    <property type="entry name" value="PNDRDTASEII"/>
</dbReference>
<feature type="domain" description="FAD/NAD(P)-binding" evidence="3">
    <location>
        <begin position="2"/>
        <end position="178"/>
    </location>
</feature>
<organism evidence="4 5">
    <name type="scientific">Candidatus Pinguicoccus supinus</name>
    <dbReference type="NCBI Taxonomy" id="2529394"/>
    <lineage>
        <taxon>Bacteria</taxon>
        <taxon>Pseudomonadati</taxon>
        <taxon>Verrucomicrobiota</taxon>
        <taxon>Candidatus Pinguicoccus</taxon>
    </lineage>
</organism>
<dbReference type="Pfam" id="PF07992">
    <property type="entry name" value="Pyr_redox_2"/>
    <property type="match status" value="1"/>
</dbReference>
<evidence type="ECO:0000259" key="3">
    <source>
        <dbReference type="Pfam" id="PF07992"/>
    </source>
</evidence>
<dbReference type="PANTHER" id="PTHR48105">
    <property type="entry name" value="THIOREDOXIN REDUCTASE 1-RELATED-RELATED"/>
    <property type="match status" value="1"/>
</dbReference>
<dbReference type="InterPro" id="IPR023753">
    <property type="entry name" value="FAD/NAD-binding_dom"/>
</dbReference>
<evidence type="ECO:0000313" key="5">
    <source>
        <dbReference type="Proteomes" id="UP000594451"/>
    </source>
</evidence>
<sequence>MKKVLIIGSGCSGLTASIYVARASFRPLLIEGYKLGGQLIDTNNIENFPGFPNNISGYCLINKMKKQSLSFGVRFLDSVVLSINFKSYVKKVYLNNRIQFNCFYVLVATGASNRFLNVYGEKKFYCNGISTCATCDGFLTKDKTVVIIGAGDSACEEALFLSKIARKVIVLCRKNRMRASYFLKKKALLNKKVFFI</sequence>
<gene>
    <name evidence="4" type="ORF">E5P55_00090</name>
</gene>
<dbReference type="Gene3D" id="3.50.50.60">
    <property type="entry name" value="FAD/NAD(P)-binding domain"/>
    <property type="match status" value="2"/>
</dbReference>
<keyword evidence="2" id="KW-0560">Oxidoreductase</keyword>
<dbReference type="EMBL" id="CP039370">
    <property type="protein sequence ID" value="QPJ58402.1"/>
    <property type="molecule type" value="Genomic_DNA"/>
</dbReference>
<dbReference type="KEGG" id="psup:E5P55_00090"/>
<evidence type="ECO:0000256" key="1">
    <source>
        <dbReference type="ARBA" id="ARBA00022630"/>
    </source>
</evidence>
<dbReference type="GO" id="GO:0016491">
    <property type="term" value="F:oxidoreductase activity"/>
    <property type="evidence" value="ECO:0007669"/>
    <property type="project" value="UniProtKB-KW"/>
</dbReference>
<evidence type="ECO:0000313" key="4">
    <source>
        <dbReference type="EMBL" id="QPJ58402.1"/>
    </source>
</evidence>
<proteinExistence type="predicted"/>
<name>A0A7T0BRB3_9BACT</name>
<protein>
    <recommendedName>
        <fullName evidence="3">FAD/NAD(P)-binding domain-containing protein</fullName>
    </recommendedName>
</protein>
<keyword evidence="1" id="KW-0285">Flavoprotein</keyword>
<dbReference type="PRINTS" id="PR00368">
    <property type="entry name" value="FADPNR"/>
</dbReference>
<dbReference type="SUPFAM" id="SSF51971">
    <property type="entry name" value="Nucleotide-binding domain"/>
    <property type="match status" value="1"/>
</dbReference>
<dbReference type="AlphaFoldDB" id="A0A7T0BRB3"/>
<dbReference type="Proteomes" id="UP000594451">
    <property type="component" value="Chromosome"/>
</dbReference>